<dbReference type="InterPro" id="IPR015151">
    <property type="entry name" value="B-adaptin_app_sub_C"/>
</dbReference>
<dbReference type="OrthoDB" id="10254310at2759"/>
<dbReference type="GO" id="GO:0006886">
    <property type="term" value="P:intracellular protein transport"/>
    <property type="evidence" value="ECO:0007669"/>
    <property type="project" value="InterPro"/>
</dbReference>
<evidence type="ECO:0000313" key="10">
    <source>
        <dbReference type="EMBL" id="EPY34472.1"/>
    </source>
</evidence>
<keyword evidence="4 6" id="KW-0653">Protein transport</keyword>
<keyword evidence="3 6" id="KW-0813">Transport</keyword>
<dbReference type="EMBL" id="ATMH01008042">
    <property type="protein sequence ID" value="EPY22917.1"/>
    <property type="molecule type" value="Genomic_DNA"/>
</dbReference>
<feature type="compositionally biased region" description="Polar residues" evidence="7">
    <location>
        <begin position="629"/>
        <end position="643"/>
    </location>
</feature>
<dbReference type="GO" id="GO:0030131">
    <property type="term" value="C:clathrin adaptor complex"/>
    <property type="evidence" value="ECO:0007669"/>
    <property type="project" value="InterPro"/>
</dbReference>
<dbReference type="AlphaFoldDB" id="S9UU54"/>
<organism evidence="10 11">
    <name type="scientific">Strigomonas culicis</name>
    <dbReference type="NCBI Taxonomy" id="28005"/>
    <lineage>
        <taxon>Eukaryota</taxon>
        <taxon>Discoba</taxon>
        <taxon>Euglenozoa</taxon>
        <taxon>Kinetoplastea</taxon>
        <taxon>Metakinetoplastina</taxon>
        <taxon>Trypanosomatida</taxon>
        <taxon>Trypanosomatidae</taxon>
        <taxon>Strigomonadinae</taxon>
        <taxon>Strigomonas</taxon>
    </lineage>
</organism>
<evidence type="ECO:0000256" key="4">
    <source>
        <dbReference type="ARBA" id="ARBA00022927"/>
    </source>
</evidence>
<dbReference type="InterPro" id="IPR016342">
    <property type="entry name" value="AP_complex_bsu_1_2_4"/>
</dbReference>
<dbReference type="InterPro" id="IPR016024">
    <property type="entry name" value="ARM-type_fold"/>
</dbReference>
<dbReference type="SMART" id="SM01020">
    <property type="entry name" value="B2-adapt-app_C"/>
    <property type="match status" value="1"/>
</dbReference>
<dbReference type="EMBL" id="ATMH01001567">
    <property type="protein sequence ID" value="EPY34472.1"/>
    <property type="molecule type" value="Genomic_DNA"/>
</dbReference>
<dbReference type="GO" id="GO:0012505">
    <property type="term" value="C:endomembrane system"/>
    <property type="evidence" value="ECO:0007669"/>
    <property type="project" value="UniProtKB-SubCell"/>
</dbReference>
<dbReference type="PIRSF" id="PIRSF002291">
    <property type="entry name" value="AP_complex_beta"/>
    <property type="match status" value="1"/>
</dbReference>
<dbReference type="InterPro" id="IPR026739">
    <property type="entry name" value="AP_beta"/>
</dbReference>
<evidence type="ECO:0000259" key="8">
    <source>
        <dbReference type="SMART" id="SM01020"/>
    </source>
</evidence>
<dbReference type="GO" id="GO:0016192">
    <property type="term" value="P:vesicle-mediated transport"/>
    <property type="evidence" value="ECO:0007669"/>
    <property type="project" value="InterPro"/>
</dbReference>
<keyword evidence="5 6" id="KW-0472">Membrane</keyword>
<reference evidence="10 11" key="1">
    <citation type="journal article" date="2013" name="PLoS ONE">
        <title>Predicting the Proteins of Angomonas deanei, Strigomonas culicis and Their Respective Endosymbionts Reveals New Aspects of the Trypanosomatidae Family.</title>
        <authorList>
            <person name="Motta M.C."/>
            <person name="Martins A.C."/>
            <person name="de Souza S.S."/>
            <person name="Catta-Preta C.M."/>
            <person name="Silva R."/>
            <person name="Klein C.C."/>
            <person name="de Almeida L.G."/>
            <person name="de Lima Cunha O."/>
            <person name="Ciapina L.P."/>
            <person name="Brocchi M."/>
            <person name="Colabardini A.C."/>
            <person name="de Araujo Lima B."/>
            <person name="Machado C.R."/>
            <person name="de Almeida Soares C.M."/>
            <person name="Probst C.M."/>
            <person name="de Menezes C.B."/>
            <person name="Thompson C.E."/>
            <person name="Bartholomeu D.C."/>
            <person name="Gradia D.F."/>
            <person name="Pavoni D.P."/>
            <person name="Grisard E.C."/>
            <person name="Fantinatti-Garboggini F."/>
            <person name="Marchini F.K."/>
            <person name="Rodrigues-Luiz G.F."/>
            <person name="Wagner G."/>
            <person name="Goldman G.H."/>
            <person name="Fietto J.L."/>
            <person name="Elias M.C."/>
            <person name="Goldman M.H."/>
            <person name="Sagot M.F."/>
            <person name="Pereira M."/>
            <person name="Stoco P.H."/>
            <person name="de Mendonca-Neto R.P."/>
            <person name="Teixeira S.M."/>
            <person name="Maciel T.E."/>
            <person name="de Oliveira Mendes T.A."/>
            <person name="Urmenyi T.P."/>
            <person name="de Souza W."/>
            <person name="Schenkman S."/>
            <person name="de Vasconcelos A.T."/>
        </authorList>
    </citation>
    <scope>NUCLEOTIDE SEQUENCE [LARGE SCALE GENOMIC DNA]</scope>
</reference>
<evidence type="ECO:0000256" key="1">
    <source>
        <dbReference type="ARBA" id="ARBA00004308"/>
    </source>
</evidence>
<evidence type="ECO:0000256" key="6">
    <source>
        <dbReference type="PIRNR" id="PIRNR002291"/>
    </source>
</evidence>
<gene>
    <name evidence="10" type="ORF">STCU_01567</name>
    <name evidence="9" type="ORF">STCU_08042</name>
</gene>
<dbReference type="SUPFAM" id="SSF48371">
    <property type="entry name" value="ARM repeat"/>
    <property type="match status" value="1"/>
</dbReference>
<dbReference type="PANTHER" id="PTHR11134">
    <property type="entry name" value="ADAPTOR COMPLEX SUBUNIT BETA FAMILY MEMBER"/>
    <property type="match status" value="1"/>
</dbReference>
<sequence>MSQKQMNEINDLRGCLRDPIVERDDEKRRFVLRRVIALMTTGVDTSPLFAEIVLALSTTDTVSKKLIYFYLTANSDKNIDMALMTVNTFVKECSDPSPVVRGLALRSLSLLQLPQLLDFFVPVLDKGLQDSAPYVRQVAVMCSMRVYILSPQVFRQQNYYNTLQMLLRDNDTQVCFNAVSVLLEITKIESENTAKGDLPLLHEPFIVQKPLLYYLINRIPVMSEWQRCQVMRLILQYNPSTEEEIFNIMNVLEPRLYGNNSGLILACCSVFLHLTENFPNVYRQVYERIRQPLLALVTATVNVEASYAALCHVKLLVKRHPLVFRHHYKSFFANWGEPSYITAVKIDILVLIADARSVTAILEEFRYYSEDRRNRYTTVKSIEGICKIGVRLPELASKVIEYFIAFLDLESPFMRGVTLTVSKDFFRAHRQYDVIAPFVSKLLSLFSDLHFADDASRIAFVWILGEFGEHIDDAPYILEALCANLSKESTAFRLQMLTSATTLFFKRPPEMQPFLGQLFDTLLSDYTNADVLDRALFYYRLLRENPFLAAKVIYEPKQSISLFAEDEDTQLADKLFEEFDTFSVIYGVQSREFTAPSLLLRDLEEAGEGEESEDDEDDDASDGGDEVHTTASSSYASALQRSGTGPVAEPVRLPTTRSASMLDHMLAMDESSGASLCLRNDVEITTDEFQLNWDSLGEAPSFGVQLKKNNTDALEDALEDRQIYTLASGSQGDKQKYYMYAMVRGEARAHGYILLELIYDPETGYANVTLKCNPKYRSVSLELLHDILATL</sequence>
<feature type="region of interest" description="Disordered" evidence="7">
    <location>
        <begin position="605"/>
        <end position="653"/>
    </location>
</feature>
<feature type="compositionally biased region" description="Acidic residues" evidence="7">
    <location>
        <begin position="605"/>
        <end position="624"/>
    </location>
</feature>
<dbReference type="InterPro" id="IPR012295">
    <property type="entry name" value="TBP_dom_sf"/>
</dbReference>
<keyword evidence="11" id="KW-1185">Reference proteome</keyword>
<dbReference type="Pfam" id="PF01602">
    <property type="entry name" value="Adaptin_N"/>
    <property type="match status" value="1"/>
</dbReference>
<evidence type="ECO:0000256" key="7">
    <source>
        <dbReference type="SAM" id="MobiDB-lite"/>
    </source>
</evidence>
<dbReference type="GO" id="GO:0030276">
    <property type="term" value="F:clathrin binding"/>
    <property type="evidence" value="ECO:0007669"/>
    <property type="project" value="InterPro"/>
</dbReference>
<dbReference type="Proteomes" id="UP000015354">
    <property type="component" value="Unassembled WGS sequence"/>
</dbReference>
<name>S9UU54_9TRYP</name>
<evidence type="ECO:0000256" key="5">
    <source>
        <dbReference type="ARBA" id="ARBA00023136"/>
    </source>
</evidence>
<comment type="similarity">
    <text evidence="2 6">Belongs to the adaptor complexes large subunit family.</text>
</comment>
<comment type="subcellular location">
    <subcellularLocation>
        <location evidence="1">Endomembrane system</location>
    </subcellularLocation>
</comment>
<accession>S9UU54</accession>
<comment type="caution">
    <text evidence="10">The sequence shown here is derived from an EMBL/GenBank/DDBJ whole genome shotgun (WGS) entry which is preliminary data.</text>
</comment>
<protein>
    <recommendedName>
        <fullName evidence="6">AP complex subunit beta</fullName>
    </recommendedName>
</protein>
<evidence type="ECO:0000313" key="11">
    <source>
        <dbReference type="Proteomes" id="UP000015354"/>
    </source>
</evidence>
<dbReference type="Pfam" id="PF09066">
    <property type="entry name" value="B2-adapt-app_C"/>
    <property type="match status" value="1"/>
</dbReference>
<reference evidence="10" key="2">
    <citation type="submission" date="2013-03" db="EMBL/GenBank/DDBJ databases">
        <authorList>
            <person name="Motta M.C.M."/>
            <person name="Martins A.C.A."/>
            <person name="Preta C.M.C.C."/>
            <person name="Silva R."/>
            <person name="de Souza S.S."/>
            <person name="Klein C.C."/>
            <person name="de Almeida L.G.P."/>
            <person name="Cunha O.L."/>
            <person name="Colabardini A.C."/>
            <person name="Lima B.A."/>
            <person name="Machado C.R."/>
            <person name="Soares C.M.A."/>
            <person name="de Menezes C.B.A."/>
            <person name="Bartolomeu D.C."/>
            <person name="Grisard E.C."/>
            <person name="Fantinatti-Garboggini F."/>
            <person name="Rodrigues-Luiz G.F."/>
            <person name="Wagner G."/>
            <person name="Goldman G.H."/>
            <person name="Fietto J.L.R."/>
            <person name="Ciapina L.P."/>
            <person name="Brocchi M."/>
            <person name="Elias M.C."/>
            <person name="Goldman M.H.S."/>
            <person name="Sagot M.-F."/>
            <person name="Pereira M."/>
            <person name="Stoco P.H."/>
            <person name="Teixeira S.M.R."/>
            <person name="de Mendonca-Neto R.P."/>
            <person name="Maciel T.E.F."/>
            <person name="Mendes T.A.O."/>
            <person name="Urmenyi T.P."/>
            <person name="Teixeira M.M.G."/>
            <person name="de Camargo E.F.P."/>
            <person name="de Sousa W."/>
            <person name="Schenkman S."/>
            <person name="de Vasconcelos A.T.R."/>
        </authorList>
    </citation>
    <scope>NUCLEOTIDE SEQUENCE</scope>
</reference>
<evidence type="ECO:0000256" key="3">
    <source>
        <dbReference type="ARBA" id="ARBA00022448"/>
    </source>
</evidence>
<dbReference type="InterPro" id="IPR002553">
    <property type="entry name" value="Clathrin/coatomer_adapt-like_N"/>
</dbReference>
<evidence type="ECO:0000313" key="9">
    <source>
        <dbReference type="EMBL" id="EPY22917.1"/>
    </source>
</evidence>
<dbReference type="Gene3D" id="3.30.310.10">
    <property type="entry name" value="TATA-Binding Protein"/>
    <property type="match status" value="1"/>
</dbReference>
<dbReference type="Gene3D" id="1.25.10.10">
    <property type="entry name" value="Leucine-rich Repeat Variant"/>
    <property type="match status" value="1"/>
</dbReference>
<evidence type="ECO:0000256" key="2">
    <source>
        <dbReference type="ARBA" id="ARBA00006613"/>
    </source>
</evidence>
<feature type="domain" description="Beta-adaptin appendage C-terminal subdomain" evidence="8">
    <location>
        <begin position="678"/>
        <end position="789"/>
    </location>
</feature>
<dbReference type="InterPro" id="IPR011989">
    <property type="entry name" value="ARM-like"/>
</dbReference>
<proteinExistence type="inferred from homology"/>